<keyword evidence="3" id="KW-1185">Reference proteome</keyword>
<feature type="compositionally biased region" description="Polar residues" evidence="1">
    <location>
        <begin position="61"/>
        <end position="83"/>
    </location>
</feature>
<sequence length="155" mass="17045">MIPVAANDVAFSIHAVLLTALTLFQIANDVAFSIHDVLLTALTLFQIANDPISRRTSIVVTSNHSPGHSRSVSGRTLRINGSRTSRRGGHNEKVERARASEEGDIKSDAFRKAYLQCSNTIQNMEKELRSACHAPGEKVDSVFKVIDCFKKLLLL</sequence>
<dbReference type="PANTHER" id="PTHR13131:SF5">
    <property type="entry name" value="CYSTINOSIN"/>
    <property type="match status" value="1"/>
</dbReference>
<evidence type="ECO:0000313" key="2">
    <source>
        <dbReference type="EMBL" id="KAL2493781.1"/>
    </source>
</evidence>
<protein>
    <submittedName>
        <fullName evidence="2">Actin filament-coating protein tropomyosin</fullName>
    </submittedName>
</protein>
<comment type="caution">
    <text evidence="2">The sequence shown here is derived from an EMBL/GenBank/DDBJ whole genome shotgun (WGS) entry which is preliminary data.</text>
</comment>
<dbReference type="Proteomes" id="UP001604277">
    <property type="component" value="Unassembled WGS sequence"/>
</dbReference>
<proteinExistence type="predicted"/>
<dbReference type="PANTHER" id="PTHR13131">
    <property type="entry name" value="CYSTINOSIN"/>
    <property type="match status" value="1"/>
</dbReference>
<accession>A0ABD1RZ97</accession>
<name>A0ABD1RZ97_9LAMI</name>
<evidence type="ECO:0000256" key="1">
    <source>
        <dbReference type="SAM" id="MobiDB-lite"/>
    </source>
</evidence>
<dbReference type="InterPro" id="IPR005282">
    <property type="entry name" value="LC_transporter"/>
</dbReference>
<feature type="region of interest" description="Disordered" evidence="1">
    <location>
        <begin position="61"/>
        <end position="101"/>
    </location>
</feature>
<dbReference type="AlphaFoldDB" id="A0ABD1RZ97"/>
<evidence type="ECO:0000313" key="3">
    <source>
        <dbReference type="Proteomes" id="UP001604277"/>
    </source>
</evidence>
<gene>
    <name evidence="2" type="ORF">Fot_37538</name>
</gene>
<reference evidence="3" key="1">
    <citation type="submission" date="2024-07" db="EMBL/GenBank/DDBJ databases">
        <title>Two chromosome-level genome assemblies of Korean endemic species Abeliophyllum distichum and Forsythia ovata (Oleaceae).</title>
        <authorList>
            <person name="Jang H."/>
        </authorList>
    </citation>
    <scope>NUCLEOTIDE SEQUENCE [LARGE SCALE GENOMIC DNA]</scope>
</reference>
<organism evidence="2 3">
    <name type="scientific">Forsythia ovata</name>
    <dbReference type="NCBI Taxonomy" id="205694"/>
    <lineage>
        <taxon>Eukaryota</taxon>
        <taxon>Viridiplantae</taxon>
        <taxon>Streptophyta</taxon>
        <taxon>Embryophyta</taxon>
        <taxon>Tracheophyta</taxon>
        <taxon>Spermatophyta</taxon>
        <taxon>Magnoliopsida</taxon>
        <taxon>eudicotyledons</taxon>
        <taxon>Gunneridae</taxon>
        <taxon>Pentapetalae</taxon>
        <taxon>asterids</taxon>
        <taxon>lamiids</taxon>
        <taxon>Lamiales</taxon>
        <taxon>Oleaceae</taxon>
        <taxon>Forsythieae</taxon>
        <taxon>Forsythia</taxon>
    </lineage>
</organism>
<feature type="compositionally biased region" description="Basic and acidic residues" evidence="1">
    <location>
        <begin position="89"/>
        <end position="101"/>
    </location>
</feature>
<dbReference type="EMBL" id="JBFOLJ010000011">
    <property type="protein sequence ID" value="KAL2493781.1"/>
    <property type="molecule type" value="Genomic_DNA"/>
</dbReference>